<evidence type="ECO:0000313" key="2">
    <source>
        <dbReference type="EMBL" id="KAK7834224.1"/>
    </source>
</evidence>
<proteinExistence type="predicted"/>
<comment type="caution">
    <text evidence="2">The sequence shown here is derived from an EMBL/GenBank/DDBJ whole genome shotgun (WGS) entry which is preliminary data.</text>
</comment>
<feature type="signal peptide" evidence="1">
    <location>
        <begin position="1"/>
        <end position="16"/>
    </location>
</feature>
<dbReference type="Proteomes" id="UP000237347">
    <property type="component" value="Unassembled WGS sequence"/>
</dbReference>
<sequence length="393" mass="42531">MWLLLFLNLSSTSCQGVAIGIGSSNQVASIAAETRKCSDQVDTAESVLASAELLETIKLMSSEFALQFVGRYGGGETQGRRGVVAGGRLEWNHDQSDVPGEKTKVGENHVTEPAYFGSSSLPGIDATLEAPKQLTVTTHGSSKGEGAGVKSDFKTSIKIDSSPATYCTRSEVAEEMQWEKVQNQALRKAPSEVIPIPTSIISISPSVPDLSRSEDDIPPGFEGHHRNVVVGSKVLDKTEGYKGNCESLVQKYPEILSSPPKKSNGPTIGTTWANPSVGYSALDKQQDQPLILNSCVSHGPQLSDISNQHHTKHVSHVLGPKWSRVLRSPSDFKLSNGFGLDQYNLFIFIDFRIIHTTGIVTTGIEFRDLSRVGIIWIRHSPPVLRSGYANSGF</sequence>
<dbReference type="AlphaFoldDB" id="A0AAW0K6U5"/>
<evidence type="ECO:0000313" key="3">
    <source>
        <dbReference type="Proteomes" id="UP000237347"/>
    </source>
</evidence>
<evidence type="ECO:0000256" key="1">
    <source>
        <dbReference type="SAM" id="SignalP"/>
    </source>
</evidence>
<keyword evidence="3" id="KW-1185">Reference proteome</keyword>
<dbReference type="EMBL" id="PKMF04000391">
    <property type="protein sequence ID" value="KAK7834224.1"/>
    <property type="molecule type" value="Genomic_DNA"/>
</dbReference>
<feature type="chain" id="PRO_5043407378" evidence="1">
    <location>
        <begin position="17"/>
        <end position="393"/>
    </location>
</feature>
<reference evidence="2 3" key="1">
    <citation type="journal article" date="2018" name="Sci. Data">
        <title>The draft genome sequence of cork oak.</title>
        <authorList>
            <person name="Ramos A.M."/>
            <person name="Usie A."/>
            <person name="Barbosa P."/>
            <person name="Barros P.M."/>
            <person name="Capote T."/>
            <person name="Chaves I."/>
            <person name="Simoes F."/>
            <person name="Abreu I."/>
            <person name="Carrasquinho I."/>
            <person name="Faro C."/>
            <person name="Guimaraes J.B."/>
            <person name="Mendonca D."/>
            <person name="Nobrega F."/>
            <person name="Rodrigues L."/>
            <person name="Saibo N.J.M."/>
            <person name="Varela M.C."/>
            <person name="Egas C."/>
            <person name="Matos J."/>
            <person name="Miguel C.M."/>
            <person name="Oliveira M.M."/>
            <person name="Ricardo C.P."/>
            <person name="Goncalves S."/>
        </authorList>
    </citation>
    <scope>NUCLEOTIDE SEQUENCE [LARGE SCALE GENOMIC DNA]</scope>
    <source>
        <strain evidence="3">cv. HL8</strain>
    </source>
</reference>
<keyword evidence="1" id="KW-0732">Signal</keyword>
<organism evidence="2 3">
    <name type="scientific">Quercus suber</name>
    <name type="common">Cork oak</name>
    <dbReference type="NCBI Taxonomy" id="58331"/>
    <lineage>
        <taxon>Eukaryota</taxon>
        <taxon>Viridiplantae</taxon>
        <taxon>Streptophyta</taxon>
        <taxon>Embryophyta</taxon>
        <taxon>Tracheophyta</taxon>
        <taxon>Spermatophyta</taxon>
        <taxon>Magnoliopsida</taxon>
        <taxon>eudicotyledons</taxon>
        <taxon>Gunneridae</taxon>
        <taxon>Pentapetalae</taxon>
        <taxon>rosids</taxon>
        <taxon>fabids</taxon>
        <taxon>Fagales</taxon>
        <taxon>Fagaceae</taxon>
        <taxon>Quercus</taxon>
    </lineage>
</organism>
<name>A0AAW0K6U5_QUESU</name>
<protein>
    <submittedName>
        <fullName evidence="2">Uncharacterized protein</fullName>
    </submittedName>
</protein>
<accession>A0AAW0K6U5</accession>
<gene>
    <name evidence="2" type="ORF">CFP56_024821</name>
</gene>